<evidence type="ECO:0000313" key="3">
    <source>
        <dbReference type="EMBL" id="JAI48510.1"/>
    </source>
</evidence>
<organism evidence="2">
    <name type="scientific">Bactrocera latifrons</name>
    <name type="common">Malaysian fruit fly</name>
    <name type="synonym">Chaetodacus latifrons</name>
    <dbReference type="NCBI Taxonomy" id="174628"/>
    <lineage>
        <taxon>Eukaryota</taxon>
        <taxon>Metazoa</taxon>
        <taxon>Ecdysozoa</taxon>
        <taxon>Arthropoda</taxon>
        <taxon>Hexapoda</taxon>
        <taxon>Insecta</taxon>
        <taxon>Pterygota</taxon>
        <taxon>Neoptera</taxon>
        <taxon>Endopterygota</taxon>
        <taxon>Diptera</taxon>
        <taxon>Brachycera</taxon>
        <taxon>Muscomorpha</taxon>
        <taxon>Tephritoidea</taxon>
        <taxon>Tephritidae</taxon>
        <taxon>Bactrocera</taxon>
        <taxon>Bactrocera</taxon>
    </lineage>
</organism>
<accession>A0A0K8VRF0</accession>
<dbReference type="AlphaFoldDB" id="A0A0K8VRF0"/>
<dbReference type="EMBL" id="GDHF01016221">
    <property type="protein sequence ID" value="JAI36093.1"/>
    <property type="molecule type" value="Transcribed_RNA"/>
</dbReference>
<dbReference type="OrthoDB" id="7972567at2759"/>
<sequence>MFFEEIEISNILNCAHVKLHFKQTQSTVYVVKGSNDCPLRFTVSTAIKLICSGQYANIESLTQFKNLHEGFVRIVLLISKGACETTTSLENDNTNFESDSDSDAPCTSQWALNREQRRKQRQLRNSHLLQRQQQLFHKVEAIRDFRYSPESIEYTIDAGAKKKSSVYEFQVKFRTNIDYILRQPEISRGGFTGNWMEFITTKLNGAMNREEEISKLFGYFVQLFLKNRYNECDLLPKLTTCCIIGHTALDVIIADDALRIFNDVRITFEFITCMEYTVWFLIPYKGRYVSVQEVSVENFQFKNVYTCIKLKTMNQGLCREYIWSDADHAIQDLLFIAFQLVMCFHLKRGVVYLQEELKNVKDYQTMQFVVTAYLQETGSDQKIWPQKYYLQQILKACNKMRITAIIDYPGGLPVTPLSGNLIKCYKDECSDRWKLKVEERESSCSSEQFISELQAGLRSYSFS</sequence>
<dbReference type="EMBL" id="GDHF01010901">
    <property type="protein sequence ID" value="JAI41413.1"/>
    <property type="molecule type" value="Transcribed_RNA"/>
</dbReference>
<gene>
    <name evidence="2" type="primary">ord_4</name>
    <name evidence="4" type="synonym">ord_0</name>
    <name evidence="3" type="synonym">ord_2</name>
    <name evidence="1" type="synonym">ord_3</name>
    <name evidence="4" type="ORF">c0_g3_i10</name>
    <name evidence="1" type="ORF">c0_g3_i3</name>
    <name evidence="2" type="ORF">c0_g3_i5</name>
    <name evidence="3" type="ORF">c0_g3_i8</name>
</gene>
<evidence type="ECO:0000313" key="1">
    <source>
        <dbReference type="EMBL" id="JAI36093.1"/>
    </source>
</evidence>
<proteinExistence type="predicted"/>
<dbReference type="EMBL" id="GDHF01003524">
    <property type="protein sequence ID" value="JAI48790.1"/>
    <property type="molecule type" value="Transcribed_RNA"/>
</dbReference>
<protein>
    <submittedName>
        <fullName evidence="2">Protein ORD</fullName>
    </submittedName>
</protein>
<evidence type="ECO:0000313" key="2">
    <source>
        <dbReference type="EMBL" id="JAI41413.1"/>
    </source>
</evidence>
<name>A0A0K8VRF0_BACLA</name>
<evidence type="ECO:0000313" key="4">
    <source>
        <dbReference type="EMBL" id="JAI48790.1"/>
    </source>
</evidence>
<dbReference type="EMBL" id="GDHF01003804">
    <property type="protein sequence ID" value="JAI48510.1"/>
    <property type="molecule type" value="Transcribed_RNA"/>
</dbReference>
<reference evidence="2" key="1">
    <citation type="submission" date="2015-06" db="EMBL/GenBank/DDBJ databases">
        <authorList>
            <person name="Hoefler B.C."/>
            <person name="Straight P.D."/>
        </authorList>
    </citation>
    <scope>NUCLEOTIDE SEQUENCE</scope>
</reference>